<evidence type="ECO:0000256" key="3">
    <source>
        <dbReference type="ARBA" id="ARBA00012758"/>
    </source>
</evidence>
<gene>
    <name evidence="12" type="primary">sacA</name>
    <name evidence="12" type="ORF">TZ88_01985</name>
</gene>
<dbReference type="InterPro" id="IPR001362">
    <property type="entry name" value="Glyco_hydro_32"/>
</dbReference>
<dbReference type="InterPro" id="IPR023296">
    <property type="entry name" value="Glyco_hydro_beta-prop_sf"/>
</dbReference>
<dbReference type="SUPFAM" id="SSF49899">
    <property type="entry name" value="Concanavalin A-like lectins/glucanases"/>
    <property type="match status" value="1"/>
</dbReference>
<dbReference type="SMART" id="SM00640">
    <property type="entry name" value="Glyco_32"/>
    <property type="match status" value="1"/>
</dbReference>
<dbReference type="PANTHER" id="PTHR43101:SF1">
    <property type="entry name" value="BETA-FRUCTOSIDASE"/>
    <property type="match status" value="1"/>
</dbReference>
<reference evidence="12 13" key="1">
    <citation type="submission" date="2015-02" db="EMBL/GenBank/DDBJ databases">
        <title>Evolution of amylase-binding proteins of oral streptococcal species.</title>
        <authorList>
            <person name="Haase E.M."/>
        </authorList>
    </citation>
    <scope>NUCLEOTIDE SEQUENCE [LARGE SCALE GENOMIC DNA]</scope>
    <source>
        <strain evidence="13">UB10712</strain>
    </source>
</reference>
<accession>A0AB34S8X4</accession>
<dbReference type="Gene3D" id="2.60.120.560">
    <property type="entry name" value="Exo-inulinase, domain 1"/>
    <property type="match status" value="1"/>
</dbReference>
<keyword evidence="9" id="KW-0963">Cytoplasm</keyword>
<dbReference type="InterPro" id="IPR018053">
    <property type="entry name" value="Glyco_hydro_32_AS"/>
</dbReference>
<dbReference type="Gene3D" id="2.115.10.20">
    <property type="entry name" value="Glycosyl hydrolase domain, family 43"/>
    <property type="match status" value="1"/>
</dbReference>
<comment type="similarity">
    <text evidence="2 8">Belongs to the glycosyl hydrolase 32 family.</text>
</comment>
<dbReference type="Pfam" id="PF00251">
    <property type="entry name" value="Glyco_hydro_32N"/>
    <property type="match status" value="1"/>
</dbReference>
<evidence type="ECO:0000259" key="10">
    <source>
        <dbReference type="Pfam" id="PF00251"/>
    </source>
</evidence>
<dbReference type="InterPro" id="IPR013189">
    <property type="entry name" value="Glyco_hydro_32_C"/>
</dbReference>
<comment type="pathway">
    <text evidence="1 9">Glycan biosynthesis; sucrose metabolism.</text>
</comment>
<keyword evidence="5 8" id="KW-0378">Hydrolase</keyword>
<dbReference type="Proteomes" id="UP000033375">
    <property type="component" value="Unassembled WGS sequence"/>
</dbReference>
<keyword evidence="9" id="KW-0119">Carbohydrate metabolism</keyword>
<dbReference type="Pfam" id="PF08244">
    <property type="entry name" value="Glyco_hydro_32C"/>
    <property type="match status" value="1"/>
</dbReference>
<evidence type="ECO:0000256" key="2">
    <source>
        <dbReference type="ARBA" id="ARBA00009902"/>
    </source>
</evidence>
<evidence type="ECO:0000256" key="5">
    <source>
        <dbReference type="ARBA" id="ARBA00022801"/>
    </source>
</evidence>
<dbReference type="InterPro" id="IPR051214">
    <property type="entry name" value="GH32_Enzymes"/>
</dbReference>
<comment type="caution">
    <text evidence="12">The sequence shown here is derived from an EMBL/GenBank/DDBJ whole genome shotgun (WGS) entry which is preliminary data.</text>
</comment>
<sequence length="488" mass="56875">MKEKIEQVNRYIKENRHRVNHCYRGKFHLLPPIGWMNDPNGFVYYKNEYHLFYQFYPYDSVWGPMHWGHAKSKDLIHWEELPVALAPSEVYDRNGCFSGSAIVIDDKLVLIYTGHVEEGNVRTETQCMAVSHDGIHFEKYAGNPVIGEKHINGIADIADFRDPKIMKYDNHYYTVVASKTEDNRGQILLFESDNCLDWRFKSVLLVGKEDQGIMWECPDLFELDGKWVLIMSPIEMERKGNQYWNLNSTLAFIGGVDWESGYFQVENFHEIDGGLDFYAPQTCVNDKGERYLVAWQQMWHRNIPTHDLNHGWAGMMTIPRKLSIKNNRLYQEIPETLTSQLTIQERFSGQVDQSELVFSSAVKQQQYLILELEKPEDFELIYARNVINQQGVKISYNENNQVLSLGRERLGHKIIGKEEPYADIRHLNISDPPKSLTLEILRDINSIELFVNGQTMSMTFYEKEFGTDIVLTNADKLNIKTLEFYDIA</sequence>
<protein>
    <recommendedName>
        <fullName evidence="4 8">Sucrose-6-phosphate hydrolase</fullName>
        <ecNumber evidence="3 8">3.2.1.26</ecNumber>
    </recommendedName>
    <alternativeName>
        <fullName evidence="7 9">Invertase</fullName>
    </alternativeName>
</protein>
<evidence type="ECO:0000256" key="8">
    <source>
        <dbReference type="RuleBase" id="RU362110"/>
    </source>
</evidence>
<feature type="domain" description="Glycosyl hydrolase family 32 C-terminal" evidence="11">
    <location>
        <begin position="370"/>
        <end position="485"/>
    </location>
</feature>
<dbReference type="InterPro" id="IPR006232">
    <property type="entry name" value="Suc6P_hydrolase"/>
</dbReference>
<evidence type="ECO:0000313" key="12">
    <source>
        <dbReference type="EMBL" id="KJQ63458.1"/>
    </source>
</evidence>
<dbReference type="InterPro" id="IPR013148">
    <property type="entry name" value="Glyco_hydro_32_N"/>
</dbReference>
<dbReference type="EMBL" id="JYGN01000007">
    <property type="protein sequence ID" value="KJQ63458.1"/>
    <property type="molecule type" value="Genomic_DNA"/>
</dbReference>
<dbReference type="InterPro" id="IPR013320">
    <property type="entry name" value="ConA-like_dom_sf"/>
</dbReference>
<dbReference type="NCBIfam" id="TIGR01322">
    <property type="entry name" value="scrB_fam"/>
    <property type="match status" value="1"/>
</dbReference>
<evidence type="ECO:0000256" key="9">
    <source>
        <dbReference type="RuleBase" id="RU365015"/>
    </source>
</evidence>
<dbReference type="PROSITE" id="PS00609">
    <property type="entry name" value="GLYCOSYL_HYDROL_F32"/>
    <property type="match status" value="1"/>
</dbReference>
<comment type="function">
    <text evidence="9">Enables the bacterium to metabolize sucrose as a sole carbon source.</text>
</comment>
<dbReference type="SUPFAM" id="SSF75005">
    <property type="entry name" value="Arabinanase/levansucrase/invertase"/>
    <property type="match status" value="1"/>
</dbReference>
<dbReference type="GO" id="GO:0005737">
    <property type="term" value="C:cytoplasm"/>
    <property type="evidence" value="ECO:0007669"/>
    <property type="project" value="UniProtKB-SubCell"/>
</dbReference>
<comment type="subcellular location">
    <subcellularLocation>
        <location evidence="9">Cytoplasm</location>
    </subcellularLocation>
</comment>
<dbReference type="EC" id="3.2.1.26" evidence="3 8"/>
<dbReference type="GO" id="GO:0004564">
    <property type="term" value="F:beta-fructofuranosidase activity"/>
    <property type="evidence" value="ECO:0007669"/>
    <property type="project" value="UniProtKB-EC"/>
</dbReference>
<name>A0AB34S8X4_STRGN</name>
<feature type="domain" description="Glycosyl hydrolase family 32 N-terminal" evidence="10">
    <location>
        <begin position="28"/>
        <end position="332"/>
    </location>
</feature>
<dbReference type="AlphaFoldDB" id="A0AB34S8X4"/>
<evidence type="ECO:0000256" key="6">
    <source>
        <dbReference type="ARBA" id="ARBA00023295"/>
    </source>
</evidence>
<proteinExistence type="inferred from homology"/>
<dbReference type="RefSeq" id="WP_045635256.1">
    <property type="nucleotide sequence ID" value="NZ_JAKUXV010000001.1"/>
</dbReference>
<evidence type="ECO:0000256" key="7">
    <source>
        <dbReference type="ARBA" id="ARBA00033367"/>
    </source>
</evidence>
<dbReference type="GO" id="GO:0005975">
    <property type="term" value="P:carbohydrate metabolic process"/>
    <property type="evidence" value="ECO:0007669"/>
    <property type="project" value="InterPro"/>
</dbReference>
<keyword evidence="6 8" id="KW-0326">Glycosidase</keyword>
<dbReference type="PANTHER" id="PTHR43101">
    <property type="entry name" value="BETA-FRUCTOSIDASE"/>
    <property type="match status" value="1"/>
</dbReference>
<evidence type="ECO:0000313" key="13">
    <source>
        <dbReference type="Proteomes" id="UP000033375"/>
    </source>
</evidence>
<dbReference type="CDD" id="cd08996">
    <property type="entry name" value="GH32_FFase"/>
    <property type="match status" value="1"/>
</dbReference>
<evidence type="ECO:0000256" key="1">
    <source>
        <dbReference type="ARBA" id="ARBA00004914"/>
    </source>
</evidence>
<evidence type="ECO:0000259" key="11">
    <source>
        <dbReference type="Pfam" id="PF08244"/>
    </source>
</evidence>
<organism evidence="12 13">
    <name type="scientific">Streptococcus gordonii</name>
    <dbReference type="NCBI Taxonomy" id="1302"/>
    <lineage>
        <taxon>Bacteria</taxon>
        <taxon>Bacillati</taxon>
        <taxon>Bacillota</taxon>
        <taxon>Bacilli</taxon>
        <taxon>Lactobacillales</taxon>
        <taxon>Streptococcaceae</taxon>
        <taxon>Streptococcus</taxon>
    </lineage>
</organism>
<evidence type="ECO:0000256" key="4">
    <source>
        <dbReference type="ARBA" id="ARBA00019623"/>
    </source>
</evidence>
<comment type="catalytic activity">
    <reaction evidence="8">
        <text>Hydrolysis of terminal non-reducing beta-D-fructofuranoside residues in beta-D-fructofuranosides.</text>
        <dbReference type="EC" id="3.2.1.26"/>
    </reaction>
</comment>